<feature type="domain" description="LysM" evidence="2">
    <location>
        <begin position="497"/>
        <end position="541"/>
    </location>
</feature>
<dbReference type="InterPro" id="IPR008258">
    <property type="entry name" value="Transglycosylase_SLT_dom_1"/>
</dbReference>
<evidence type="ECO:0000259" key="2">
    <source>
        <dbReference type="PROSITE" id="PS51782"/>
    </source>
</evidence>
<dbReference type="InterPro" id="IPR023346">
    <property type="entry name" value="Lysozyme-like_dom_sf"/>
</dbReference>
<dbReference type="CDD" id="cd16894">
    <property type="entry name" value="MltD-like"/>
    <property type="match status" value="1"/>
</dbReference>
<dbReference type="AlphaFoldDB" id="A0A3B1BVP3"/>
<dbReference type="SMART" id="SM00257">
    <property type="entry name" value="LysM"/>
    <property type="match status" value="3"/>
</dbReference>
<proteinExistence type="predicted"/>
<dbReference type="Gene3D" id="1.10.530.10">
    <property type="match status" value="1"/>
</dbReference>
<sequence length="774" mass="87736">MIAGQKRFVVATAVAATILFSSAISNAESSRLINAAQDSSSSRVLSGSGMRSDLVYQEKTLFPVPDDLKLRVEFWKGIYTKYTTRHYIIHDVNHVNVIYDIVDIDKKFRGADPYSRKVRKYVKARKRYIAKIIKKIRKNKGKATNYTEKVIAEKLKLIPKKKDRRTAHKRIRAQLGQADRFKQGLIRSGSYLKTMRKIFRSYGVPEELCALPHVESSFDYKAYSSAGAAGVWQFTRGSGRMFMKINYTVDERRDPITSTHAAAKLLKLNYKALKSWPLAITAYNHGLNGMKRAKKRHGSHFPTIIKNYKSRSFGFASKNFYAEFLAALEIARDYESYFGPVEVAQVFLTDTALVTHYTPIHTLARQMDLTVGLLKKLNPALRPSVFNGSRYVPKGYMLRVPSGYGEVAKVAFATLEANQRFASQKHNGYHVVRRGDTLGVIARRYKVSLNQLKMENYLRSHIIHVGQKLRIPASAKRRVRTAVYTPPKEIQEAKKNGFYYVRRGDSLDRIATRHGMGVGKLARLNNLSLRDVIYPNQKLRLRESNDFPRVASLTPVVAPVVTKSIPIKSQNPDPAPEPAKAGNSGDAPGNSSNAKLAATQPEQAPVILGPRETVAVDGKILEIKASDYAITMLNDSTAELTVEWEETLGHYSNWARVRASKIRKVNRRLPRHLKVGRKMKIPMTRVSKERFEQKRLEFHMSLMEDFFEAYSIEGKTSVKLLRGQSLWNLSVKGYNTPLWLVRMYNPKLNFEKARPGMILHMPVVTPRINAATAK</sequence>
<dbReference type="SUPFAM" id="SSF53955">
    <property type="entry name" value="Lysozyme-like"/>
    <property type="match status" value="1"/>
</dbReference>
<dbReference type="PANTHER" id="PTHR33734:SF22">
    <property type="entry name" value="MEMBRANE-BOUND LYTIC MUREIN TRANSGLYCOSYLASE D"/>
    <property type="match status" value="1"/>
</dbReference>
<dbReference type="InterPro" id="IPR036779">
    <property type="entry name" value="LysM_dom_sf"/>
</dbReference>
<dbReference type="EMBL" id="UOGE01000048">
    <property type="protein sequence ID" value="VAX19802.1"/>
    <property type="molecule type" value="Genomic_DNA"/>
</dbReference>
<dbReference type="Pfam" id="PF01476">
    <property type="entry name" value="LysM"/>
    <property type="match status" value="2"/>
</dbReference>
<dbReference type="SUPFAM" id="SSF54106">
    <property type="entry name" value="LysM domain"/>
    <property type="match status" value="2"/>
</dbReference>
<evidence type="ECO:0000313" key="3">
    <source>
        <dbReference type="EMBL" id="VAX19802.1"/>
    </source>
</evidence>
<accession>A0A3B1BVP3</accession>
<dbReference type="CDD" id="cd00118">
    <property type="entry name" value="LysM"/>
    <property type="match status" value="2"/>
</dbReference>
<protein>
    <submittedName>
        <fullName evidence="3">Membrane-bound lytic murein transglycosylase D</fullName>
    </submittedName>
</protein>
<reference evidence="3" key="1">
    <citation type="submission" date="2018-06" db="EMBL/GenBank/DDBJ databases">
        <authorList>
            <person name="Zhirakovskaya E."/>
        </authorList>
    </citation>
    <scope>NUCLEOTIDE SEQUENCE</scope>
</reference>
<dbReference type="PANTHER" id="PTHR33734">
    <property type="entry name" value="LYSM DOMAIN-CONTAINING GPI-ANCHORED PROTEIN 2"/>
    <property type="match status" value="1"/>
</dbReference>
<gene>
    <name evidence="3" type="ORF">MNBD_NITROSPINAE02-2171</name>
</gene>
<organism evidence="3">
    <name type="scientific">hydrothermal vent metagenome</name>
    <dbReference type="NCBI Taxonomy" id="652676"/>
    <lineage>
        <taxon>unclassified sequences</taxon>
        <taxon>metagenomes</taxon>
        <taxon>ecological metagenomes</taxon>
    </lineage>
</organism>
<feature type="region of interest" description="Disordered" evidence="1">
    <location>
        <begin position="565"/>
        <end position="603"/>
    </location>
</feature>
<evidence type="ECO:0000256" key="1">
    <source>
        <dbReference type="SAM" id="MobiDB-lite"/>
    </source>
</evidence>
<name>A0A3B1BVP3_9ZZZZ</name>
<dbReference type="PROSITE" id="PS51782">
    <property type="entry name" value="LYSM"/>
    <property type="match status" value="2"/>
</dbReference>
<dbReference type="Pfam" id="PF01464">
    <property type="entry name" value="SLT"/>
    <property type="match status" value="1"/>
</dbReference>
<dbReference type="InterPro" id="IPR018392">
    <property type="entry name" value="LysM"/>
</dbReference>
<feature type="domain" description="LysM" evidence="2">
    <location>
        <begin position="428"/>
        <end position="471"/>
    </location>
</feature>
<dbReference type="Gene3D" id="3.10.350.10">
    <property type="entry name" value="LysM domain"/>
    <property type="match status" value="2"/>
</dbReference>